<dbReference type="EMBL" id="GBXM01062370">
    <property type="protein sequence ID" value="JAH46207.1"/>
    <property type="molecule type" value="Transcribed_RNA"/>
</dbReference>
<proteinExistence type="predicted"/>
<evidence type="ECO:0000313" key="1">
    <source>
        <dbReference type="EMBL" id="JAH46207.1"/>
    </source>
</evidence>
<organism evidence="1">
    <name type="scientific">Anguilla anguilla</name>
    <name type="common">European freshwater eel</name>
    <name type="synonym">Muraena anguilla</name>
    <dbReference type="NCBI Taxonomy" id="7936"/>
    <lineage>
        <taxon>Eukaryota</taxon>
        <taxon>Metazoa</taxon>
        <taxon>Chordata</taxon>
        <taxon>Craniata</taxon>
        <taxon>Vertebrata</taxon>
        <taxon>Euteleostomi</taxon>
        <taxon>Actinopterygii</taxon>
        <taxon>Neopterygii</taxon>
        <taxon>Teleostei</taxon>
        <taxon>Anguilliformes</taxon>
        <taxon>Anguillidae</taxon>
        <taxon>Anguilla</taxon>
    </lineage>
</organism>
<reference evidence="1" key="1">
    <citation type="submission" date="2014-11" db="EMBL/GenBank/DDBJ databases">
        <authorList>
            <person name="Amaro Gonzalez C."/>
        </authorList>
    </citation>
    <scope>NUCLEOTIDE SEQUENCE</scope>
</reference>
<protein>
    <submittedName>
        <fullName evidence="1">Uncharacterized protein</fullName>
    </submittedName>
</protein>
<sequence length="51" mass="5934">MFFFKGQRVKGPFSAVPAHVLLHQQNSGGNTYSTKSLLTKFFKHRFFCLFH</sequence>
<dbReference type="AlphaFoldDB" id="A0A0E9SY57"/>
<accession>A0A0E9SY57</accession>
<reference evidence="1" key="2">
    <citation type="journal article" date="2015" name="Fish Shellfish Immunol.">
        <title>Early steps in the European eel (Anguilla anguilla)-Vibrio vulnificus interaction in the gills: Role of the RtxA13 toxin.</title>
        <authorList>
            <person name="Callol A."/>
            <person name="Pajuelo D."/>
            <person name="Ebbesson L."/>
            <person name="Teles M."/>
            <person name="MacKenzie S."/>
            <person name="Amaro C."/>
        </authorList>
    </citation>
    <scope>NUCLEOTIDE SEQUENCE</scope>
</reference>
<name>A0A0E9SY57_ANGAN</name>